<evidence type="ECO:0000256" key="3">
    <source>
        <dbReference type="ARBA" id="ARBA00022692"/>
    </source>
</evidence>
<dbReference type="PROSITE" id="PS50853">
    <property type="entry name" value="FN3"/>
    <property type="match status" value="1"/>
</dbReference>
<keyword evidence="9" id="KW-0119">Carbohydrate metabolism</keyword>
<gene>
    <name evidence="12" type="ORF">BDD14_0208</name>
</gene>
<dbReference type="GO" id="GO:0016020">
    <property type="term" value="C:membrane"/>
    <property type="evidence" value="ECO:0007669"/>
    <property type="project" value="TreeGrafter"/>
</dbReference>
<dbReference type="PANTHER" id="PTHR13460:SF0">
    <property type="entry name" value="MALECTIN"/>
    <property type="match status" value="1"/>
</dbReference>
<evidence type="ECO:0000256" key="2">
    <source>
        <dbReference type="ARBA" id="ARBA00009141"/>
    </source>
</evidence>
<keyword evidence="13" id="KW-1185">Reference proteome</keyword>
<evidence type="ECO:0000259" key="11">
    <source>
        <dbReference type="PROSITE" id="PS50853"/>
    </source>
</evidence>
<protein>
    <submittedName>
        <fullName evidence="12">Malectin (Di-glucose binding ER protein)</fullName>
    </submittedName>
</protein>
<keyword evidence="6" id="KW-1133">Transmembrane helix</keyword>
<feature type="compositionally biased region" description="Polar residues" evidence="10">
    <location>
        <begin position="563"/>
        <end position="572"/>
    </location>
</feature>
<keyword evidence="5" id="KW-0256">Endoplasmic reticulum</keyword>
<comment type="similarity">
    <text evidence="2">Belongs to the malectin family.</text>
</comment>
<evidence type="ECO:0000256" key="10">
    <source>
        <dbReference type="SAM" id="MobiDB-lite"/>
    </source>
</evidence>
<evidence type="ECO:0000313" key="12">
    <source>
        <dbReference type="EMBL" id="RZU38902.1"/>
    </source>
</evidence>
<dbReference type="Gene3D" id="2.60.120.430">
    <property type="entry name" value="Galactose-binding lectin"/>
    <property type="match status" value="2"/>
</dbReference>
<dbReference type="OrthoDB" id="52286at2"/>
<evidence type="ECO:0000256" key="6">
    <source>
        <dbReference type="ARBA" id="ARBA00022989"/>
    </source>
</evidence>
<evidence type="ECO:0000256" key="7">
    <source>
        <dbReference type="ARBA" id="ARBA00023136"/>
    </source>
</evidence>
<reference evidence="12 13" key="1">
    <citation type="submission" date="2019-02" db="EMBL/GenBank/DDBJ databases">
        <title>Genomic Encyclopedia of Archaeal and Bacterial Type Strains, Phase II (KMG-II): from individual species to whole genera.</title>
        <authorList>
            <person name="Goeker M."/>
        </authorList>
    </citation>
    <scope>NUCLEOTIDE SEQUENCE [LARGE SCALE GENOMIC DNA]</scope>
    <source>
        <strain evidence="12 13">DSM 18101</strain>
    </source>
</reference>
<keyword evidence="4" id="KW-0732">Signal</keyword>
<comment type="subcellular location">
    <subcellularLocation>
        <location evidence="1">Endoplasmic reticulum membrane</location>
        <topology evidence="1">Single-pass type I membrane protein</topology>
    </subcellularLocation>
</comment>
<keyword evidence="7" id="KW-0472">Membrane</keyword>
<dbReference type="InterPro" id="IPR039155">
    <property type="entry name" value="MLEC"/>
</dbReference>
<comment type="caution">
    <text evidence="12">The sequence shown here is derived from an EMBL/GenBank/DDBJ whole genome shotgun (WGS) entry which is preliminary data.</text>
</comment>
<dbReference type="InterPro" id="IPR003961">
    <property type="entry name" value="FN3_dom"/>
</dbReference>
<dbReference type="Pfam" id="PF11721">
    <property type="entry name" value="Malectin"/>
    <property type="match status" value="2"/>
</dbReference>
<evidence type="ECO:0000256" key="4">
    <source>
        <dbReference type="ARBA" id="ARBA00022729"/>
    </source>
</evidence>
<dbReference type="Proteomes" id="UP000292958">
    <property type="component" value="Unassembled WGS sequence"/>
</dbReference>
<feature type="region of interest" description="Disordered" evidence="10">
    <location>
        <begin position="552"/>
        <end position="572"/>
    </location>
</feature>
<dbReference type="AlphaFoldDB" id="A0A4Q7YMD8"/>
<dbReference type="InterPro" id="IPR013783">
    <property type="entry name" value="Ig-like_fold"/>
</dbReference>
<dbReference type="SUPFAM" id="SSF49265">
    <property type="entry name" value="Fibronectin type III"/>
    <property type="match status" value="2"/>
</dbReference>
<dbReference type="Gene3D" id="2.60.40.10">
    <property type="entry name" value="Immunoglobulins"/>
    <property type="match status" value="2"/>
</dbReference>
<feature type="domain" description="Fibronectin type-III" evidence="11">
    <location>
        <begin position="1"/>
        <end position="72"/>
    </location>
</feature>
<evidence type="ECO:0000256" key="5">
    <source>
        <dbReference type="ARBA" id="ARBA00022824"/>
    </source>
</evidence>
<evidence type="ECO:0000256" key="1">
    <source>
        <dbReference type="ARBA" id="ARBA00004115"/>
    </source>
</evidence>
<accession>A0A4Q7YMD8</accession>
<evidence type="ECO:0000256" key="9">
    <source>
        <dbReference type="ARBA" id="ARBA00023277"/>
    </source>
</evidence>
<evidence type="ECO:0000313" key="13">
    <source>
        <dbReference type="Proteomes" id="UP000292958"/>
    </source>
</evidence>
<proteinExistence type="inferred from homology"/>
<evidence type="ECO:0000256" key="8">
    <source>
        <dbReference type="ARBA" id="ARBA00023180"/>
    </source>
</evidence>
<keyword evidence="8" id="KW-0325">Glycoprotein</keyword>
<dbReference type="GO" id="GO:0030246">
    <property type="term" value="F:carbohydrate binding"/>
    <property type="evidence" value="ECO:0007669"/>
    <property type="project" value="InterPro"/>
</dbReference>
<dbReference type="PANTHER" id="PTHR13460">
    <property type="match status" value="1"/>
</dbReference>
<keyword evidence="3" id="KW-0812">Transmembrane</keyword>
<organism evidence="12 13">
    <name type="scientific">Edaphobacter modestus</name>
    <dbReference type="NCBI Taxonomy" id="388466"/>
    <lineage>
        <taxon>Bacteria</taxon>
        <taxon>Pseudomonadati</taxon>
        <taxon>Acidobacteriota</taxon>
        <taxon>Terriglobia</taxon>
        <taxon>Terriglobales</taxon>
        <taxon>Acidobacteriaceae</taxon>
        <taxon>Edaphobacter</taxon>
    </lineage>
</organism>
<sequence length="572" mass="58742">MSWSPSTNAVSYALFRGSAAGNETELVENLTGTQFTDNNVIPATTYFYKVEAVNGAGASSFSNETQAAMPGNSQPSGNSVVQIDSGSTTTVGSFVADEYADGGSVTPNVGVPIDTTKAQNPAPMEVYQTNRYGNFTYTIPNLSSGTPYILRLHFAETYWGQSGSRLFNILVNGQTVQSNLDIFAASGGKDAAISIDYPVTAQNGQLAISFQTVRDNALVSGVELLNTATPAPMTSVYQVDAGSSVPVSTFSADSFVSGGTTSQTNGTITTTGVKNAAPAAVYQTNRFGNSTYTFPGLKTGSQYTIRSHFAETYWGAAGSRLFNILINGQVAQPNYDIFAAAGGKDIATTLDLPATAQNGQITVQYQTVKDNALVSGIEVIGDGSMMSAPNPPASLHAAAGVGQVSLTWAPSSTGTYSVFRGNVAGAEEAPPIAIGLTGTSFIDKNLPNGGAVFYTVKTVSSTGTSAASNEASAIPGAAVTGAPVYQIAAGSSSAAAPFQADAFFAGGNASGGAVRQTCLQRSARLRQRSTSKSGPAAPSPIRFRTLRLGPATRCASTSTSSTGNWLVSASST</sequence>
<name>A0A4Q7YMD8_9BACT</name>
<dbReference type="CDD" id="cd00063">
    <property type="entry name" value="FN3"/>
    <property type="match status" value="1"/>
</dbReference>
<dbReference type="EMBL" id="SHKW01000001">
    <property type="protein sequence ID" value="RZU38902.1"/>
    <property type="molecule type" value="Genomic_DNA"/>
</dbReference>
<dbReference type="InterPro" id="IPR036116">
    <property type="entry name" value="FN3_sf"/>
</dbReference>
<dbReference type="InterPro" id="IPR021720">
    <property type="entry name" value="Malectin_dom"/>
</dbReference>